<evidence type="ECO:0000256" key="8">
    <source>
        <dbReference type="SAM" id="MobiDB-lite"/>
    </source>
</evidence>
<evidence type="ECO:0000256" key="6">
    <source>
        <dbReference type="ARBA" id="ARBA00023136"/>
    </source>
</evidence>
<proteinExistence type="inferred from homology"/>
<keyword evidence="9" id="KW-0732">Signal</keyword>
<accession>A0A7W6JSX9</accession>
<evidence type="ECO:0000256" key="4">
    <source>
        <dbReference type="ARBA" id="ARBA00022452"/>
    </source>
</evidence>
<dbReference type="GO" id="GO:0015288">
    <property type="term" value="F:porin activity"/>
    <property type="evidence" value="ECO:0007669"/>
    <property type="project" value="TreeGrafter"/>
</dbReference>
<feature type="chain" id="PRO_5030827847" evidence="9">
    <location>
        <begin position="22"/>
        <end position="534"/>
    </location>
</feature>
<gene>
    <name evidence="10" type="ORF">GGR46_001353</name>
</gene>
<feature type="region of interest" description="Disordered" evidence="8">
    <location>
        <begin position="480"/>
        <end position="534"/>
    </location>
</feature>
<dbReference type="AlphaFoldDB" id="A0A7W6JSX9"/>
<dbReference type="SUPFAM" id="SSF56954">
    <property type="entry name" value="Outer membrane efflux proteins (OEP)"/>
    <property type="match status" value="1"/>
</dbReference>
<keyword evidence="5" id="KW-0812">Transmembrane</keyword>
<dbReference type="Proteomes" id="UP000557392">
    <property type="component" value="Unassembled WGS sequence"/>
</dbReference>
<reference evidence="10 11" key="1">
    <citation type="submission" date="2020-08" db="EMBL/GenBank/DDBJ databases">
        <title>Genomic Encyclopedia of Type Strains, Phase IV (KMG-IV): sequencing the most valuable type-strain genomes for metagenomic binning, comparative biology and taxonomic classification.</title>
        <authorList>
            <person name="Goeker M."/>
        </authorList>
    </citation>
    <scope>NUCLEOTIDE SEQUENCE [LARGE SCALE GENOMIC DNA]</scope>
    <source>
        <strain evidence="10 11">DSM 101806</strain>
    </source>
</reference>
<dbReference type="Gene3D" id="1.20.1600.10">
    <property type="entry name" value="Outer membrane efflux proteins (OEP)"/>
    <property type="match status" value="1"/>
</dbReference>
<feature type="region of interest" description="Disordered" evidence="8">
    <location>
        <begin position="65"/>
        <end position="118"/>
    </location>
</feature>
<organism evidence="10 11">
    <name type="scientific">Sphingomonas kyeonggiensis</name>
    <dbReference type="NCBI Taxonomy" id="1268553"/>
    <lineage>
        <taxon>Bacteria</taxon>
        <taxon>Pseudomonadati</taxon>
        <taxon>Pseudomonadota</taxon>
        <taxon>Alphaproteobacteria</taxon>
        <taxon>Sphingomonadales</taxon>
        <taxon>Sphingomonadaceae</taxon>
        <taxon>Sphingomonas</taxon>
    </lineage>
</organism>
<evidence type="ECO:0000313" key="11">
    <source>
        <dbReference type="Proteomes" id="UP000557392"/>
    </source>
</evidence>
<dbReference type="PANTHER" id="PTHR30026:SF22">
    <property type="entry name" value="OUTER MEMBRANE EFFLUX PROTEIN"/>
    <property type="match status" value="1"/>
</dbReference>
<dbReference type="NCBIfam" id="TIGR01844">
    <property type="entry name" value="type_I_sec_TolC"/>
    <property type="match status" value="1"/>
</dbReference>
<sequence>MRISSLFLGVSLVAIAVPAAAQTTTTRSGTSTSVRVEVGTAAPAEAAQPTTTLRDALVQAYNTNPGLQSDRATQRANDENVPIARAAGRPGVNGTGSLSDSIYDSDAQSGPLAGPTRQGRLGLNLSVPVYAGGAVRNSVRAAETRVDAGQASLRGSEAQLFTDSVTSYVDVLRFEAIVRLNQQNVHVLEVNLQATRDRFEVGDLTRTDVAQSEARLALAQSQLRTAEAALIGSRENYIRIIGTPPGVLAQPPALPNLPNDVQDAEQAAVANNPDLEAAQKQRDATAFDIKAAQATRSPQVSLTAGTTYYNYLGSLSDQAHTLGGINANGIANTVGAQVTLPVFQGGRPAAQVRQAQARRAAALETVTLTERGVIAQVRSAYANYQSALRVIESTRVAVDANKLSLEGVRAENSVGTRTILDILNAEQELLNSQVNYVTAERDAYVAGFQLLAAMGRAEARDLNLDGGPLYDPDVNYKRVKNRWSDRNDDPDPQTVGTRTNQTPAQTPEVGGTSLDPVLQRNDATRPVDINRKKP</sequence>
<evidence type="ECO:0000313" key="10">
    <source>
        <dbReference type="EMBL" id="MBB4097820.1"/>
    </source>
</evidence>
<keyword evidence="6" id="KW-0472">Membrane</keyword>
<dbReference type="InterPro" id="IPR003423">
    <property type="entry name" value="OMP_efflux"/>
</dbReference>
<dbReference type="EMBL" id="JACIEH010000001">
    <property type="protein sequence ID" value="MBB4097820.1"/>
    <property type="molecule type" value="Genomic_DNA"/>
</dbReference>
<evidence type="ECO:0000256" key="1">
    <source>
        <dbReference type="ARBA" id="ARBA00004442"/>
    </source>
</evidence>
<dbReference type="PANTHER" id="PTHR30026">
    <property type="entry name" value="OUTER MEMBRANE PROTEIN TOLC"/>
    <property type="match status" value="1"/>
</dbReference>
<keyword evidence="4" id="KW-1134">Transmembrane beta strand</keyword>
<comment type="caution">
    <text evidence="10">The sequence shown here is derived from an EMBL/GenBank/DDBJ whole genome shotgun (WGS) entry which is preliminary data.</text>
</comment>
<evidence type="ECO:0000256" key="3">
    <source>
        <dbReference type="ARBA" id="ARBA00022448"/>
    </source>
</evidence>
<dbReference type="InterPro" id="IPR051906">
    <property type="entry name" value="TolC-like"/>
</dbReference>
<evidence type="ECO:0000256" key="2">
    <source>
        <dbReference type="ARBA" id="ARBA00007613"/>
    </source>
</evidence>
<feature type="signal peptide" evidence="9">
    <location>
        <begin position="1"/>
        <end position="21"/>
    </location>
</feature>
<comment type="subcellular location">
    <subcellularLocation>
        <location evidence="1">Cell outer membrane</location>
    </subcellularLocation>
</comment>
<dbReference type="RefSeq" id="WP_183995773.1">
    <property type="nucleotide sequence ID" value="NZ_JACIEH010000001.1"/>
</dbReference>
<dbReference type="GO" id="GO:0015562">
    <property type="term" value="F:efflux transmembrane transporter activity"/>
    <property type="evidence" value="ECO:0007669"/>
    <property type="project" value="InterPro"/>
</dbReference>
<protein>
    <submittedName>
        <fullName evidence="10">Outer membrane protein</fullName>
    </submittedName>
</protein>
<feature type="compositionally biased region" description="Polar residues" evidence="8">
    <location>
        <begin position="95"/>
        <end position="108"/>
    </location>
</feature>
<keyword evidence="3" id="KW-0813">Transport</keyword>
<comment type="similarity">
    <text evidence="2">Belongs to the outer membrane factor (OMF) (TC 1.B.17) family.</text>
</comment>
<dbReference type="InterPro" id="IPR010130">
    <property type="entry name" value="T1SS_OMP_TolC"/>
</dbReference>
<feature type="compositionally biased region" description="Polar residues" evidence="8">
    <location>
        <begin position="494"/>
        <end position="505"/>
    </location>
</feature>
<dbReference type="GO" id="GO:1990281">
    <property type="term" value="C:efflux pump complex"/>
    <property type="evidence" value="ECO:0007669"/>
    <property type="project" value="TreeGrafter"/>
</dbReference>
<evidence type="ECO:0000256" key="7">
    <source>
        <dbReference type="ARBA" id="ARBA00023237"/>
    </source>
</evidence>
<name>A0A7W6JSX9_9SPHN</name>
<feature type="compositionally biased region" description="Basic and acidic residues" evidence="8">
    <location>
        <begin position="522"/>
        <end position="534"/>
    </location>
</feature>
<keyword evidence="7" id="KW-0998">Cell outer membrane</keyword>
<dbReference type="Pfam" id="PF02321">
    <property type="entry name" value="OEP"/>
    <property type="match status" value="2"/>
</dbReference>
<evidence type="ECO:0000256" key="9">
    <source>
        <dbReference type="SAM" id="SignalP"/>
    </source>
</evidence>
<keyword evidence="11" id="KW-1185">Reference proteome</keyword>
<dbReference type="GO" id="GO:0009279">
    <property type="term" value="C:cell outer membrane"/>
    <property type="evidence" value="ECO:0007669"/>
    <property type="project" value="UniProtKB-SubCell"/>
</dbReference>
<evidence type="ECO:0000256" key="5">
    <source>
        <dbReference type="ARBA" id="ARBA00022692"/>
    </source>
</evidence>